<reference evidence="1" key="1">
    <citation type="submission" date="2012-01" db="EMBL/GenBank/DDBJ databases">
        <title>The Genome Sequence of Treponema denticola H-22.</title>
        <authorList>
            <consortium name="The Broad Institute Genome Sequencing Platform"/>
            <person name="Earl A."/>
            <person name="Ward D."/>
            <person name="Feldgarden M."/>
            <person name="Gevers D."/>
            <person name="Blanton J.M."/>
            <person name="Fenno C.J."/>
            <person name="Baranova O.V."/>
            <person name="Mathney J."/>
            <person name="Dewhirst F.E."/>
            <person name="Izard J."/>
            <person name="Young S.K."/>
            <person name="Zeng Q."/>
            <person name="Gargeya S."/>
            <person name="Fitzgerald M."/>
            <person name="Haas B."/>
            <person name="Abouelleil A."/>
            <person name="Alvarado L."/>
            <person name="Arachchi H.M."/>
            <person name="Berlin A."/>
            <person name="Chapman S.B."/>
            <person name="Gearin G."/>
            <person name="Goldberg J."/>
            <person name="Griggs A."/>
            <person name="Gujja S."/>
            <person name="Hansen M."/>
            <person name="Heiman D."/>
            <person name="Howarth C."/>
            <person name="Larimer J."/>
            <person name="Lui A."/>
            <person name="MacDonald P.J.P."/>
            <person name="McCowen C."/>
            <person name="Montmayeur A."/>
            <person name="Murphy C."/>
            <person name="Neiman D."/>
            <person name="Pearson M."/>
            <person name="Priest M."/>
            <person name="Roberts A."/>
            <person name="Saif S."/>
            <person name="Shea T."/>
            <person name="Sisk P."/>
            <person name="Stolte C."/>
            <person name="Sykes S."/>
            <person name="Wortman J."/>
            <person name="Nusbaum C."/>
            <person name="Birren B."/>
        </authorList>
    </citation>
    <scope>NUCLEOTIDE SEQUENCE [LARGE SCALE GENOMIC DNA]</scope>
    <source>
        <strain evidence="1">H-22</strain>
    </source>
</reference>
<dbReference type="InterPro" id="IPR052924">
    <property type="entry name" value="OsmC/Ohr_hydroprdx_reductase"/>
</dbReference>
<dbReference type="InterPro" id="IPR036102">
    <property type="entry name" value="OsmC/Ohrsf"/>
</dbReference>
<organism evidence="1">
    <name type="scientific">Treponema denticola H-22</name>
    <dbReference type="NCBI Taxonomy" id="999432"/>
    <lineage>
        <taxon>Bacteria</taxon>
        <taxon>Pseudomonadati</taxon>
        <taxon>Spirochaetota</taxon>
        <taxon>Spirochaetia</taxon>
        <taxon>Spirochaetales</taxon>
        <taxon>Treponemataceae</taxon>
        <taxon>Treponema</taxon>
    </lineage>
</organism>
<gene>
    <name evidence="1" type="ORF">HMPREF9726_00070</name>
</gene>
<dbReference type="Gene3D" id="3.30.300.20">
    <property type="match status" value="1"/>
</dbReference>
<dbReference type="PANTHER" id="PTHR35368">
    <property type="entry name" value="HYDROPEROXIDE REDUCTASE"/>
    <property type="match status" value="1"/>
</dbReference>
<evidence type="ECO:0000313" key="1">
    <source>
        <dbReference type="EMBL" id="EMB35878.1"/>
    </source>
</evidence>
<dbReference type="SUPFAM" id="SSF82784">
    <property type="entry name" value="OsmC-like"/>
    <property type="match status" value="1"/>
</dbReference>
<accession>A0A0E2EJY4</accession>
<dbReference type="InterPro" id="IPR003718">
    <property type="entry name" value="OsmC/Ohr_fam"/>
</dbReference>
<protein>
    <recommendedName>
        <fullName evidence="2">OsmC-like protein</fullName>
    </recommendedName>
</protein>
<dbReference type="PANTHER" id="PTHR35368:SF1">
    <property type="entry name" value="HYDROPEROXIDE REDUCTASE"/>
    <property type="match status" value="1"/>
</dbReference>
<dbReference type="Proteomes" id="UP000011705">
    <property type="component" value="Chromosome"/>
</dbReference>
<dbReference type="InterPro" id="IPR015946">
    <property type="entry name" value="KH_dom-like_a/b"/>
</dbReference>
<dbReference type="AlphaFoldDB" id="A0A0E2EJY4"/>
<dbReference type="EMBL" id="AGDV01000001">
    <property type="protein sequence ID" value="EMB35878.1"/>
    <property type="molecule type" value="Genomic_DNA"/>
</dbReference>
<dbReference type="GeneID" id="2740563"/>
<dbReference type="HOGENOM" id="CLU_100275_2_0_12"/>
<name>A0A0E2EJY4_TREDN</name>
<proteinExistence type="predicted"/>
<comment type="caution">
    <text evidence="1">The sequence shown here is derived from an EMBL/GenBank/DDBJ whole genome shotgun (WGS) entry which is preliminary data.</text>
</comment>
<evidence type="ECO:0008006" key="2">
    <source>
        <dbReference type="Google" id="ProtNLM"/>
    </source>
</evidence>
<dbReference type="PATRIC" id="fig|999432.5.peg.72"/>
<dbReference type="RefSeq" id="WP_002678773.1">
    <property type="nucleotide sequence ID" value="NZ_CM001795.1"/>
</dbReference>
<dbReference type="Pfam" id="PF02566">
    <property type="entry name" value="OsmC"/>
    <property type="match status" value="1"/>
</dbReference>
<sequence length="144" mass="16265">MSTFRAKVRREEKFRMKCESGNHTMLLDEPLKAGGTDLAMNPVEALLSSLGACKCINAWIFADQFGINLKDIVFEMEGDIGALEKVDNCLPLIFKSIHTKITVFSDNTEEEIKKFIEYIELRCPVRNTIINQVPCTSEIIIGHL</sequence>